<evidence type="ECO:0000313" key="3">
    <source>
        <dbReference type="EMBL" id="MTH63376.1"/>
    </source>
</evidence>
<dbReference type="GO" id="GO:0003677">
    <property type="term" value="F:DNA binding"/>
    <property type="evidence" value="ECO:0007669"/>
    <property type="project" value="InterPro"/>
</dbReference>
<feature type="domain" description="HTH cro/C1-type" evidence="2">
    <location>
        <begin position="191"/>
        <end position="245"/>
    </location>
</feature>
<evidence type="ECO:0000259" key="2">
    <source>
        <dbReference type="PROSITE" id="PS50943"/>
    </source>
</evidence>
<dbReference type="Gene3D" id="1.10.260.40">
    <property type="entry name" value="lambda repressor-like DNA-binding domains"/>
    <property type="match status" value="1"/>
</dbReference>
<name>A0A6L6ISD4_9RHOB</name>
<dbReference type="CDD" id="cd00093">
    <property type="entry name" value="HTH_XRE"/>
    <property type="match status" value="1"/>
</dbReference>
<dbReference type="SMART" id="SM00530">
    <property type="entry name" value="HTH_XRE"/>
    <property type="match status" value="1"/>
</dbReference>
<dbReference type="EMBL" id="WMII01000003">
    <property type="protein sequence ID" value="MTH63376.1"/>
    <property type="molecule type" value="Genomic_DNA"/>
</dbReference>
<gene>
    <name evidence="3" type="ORF">GL284_03730</name>
</gene>
<sequence>MSPSPAPPAAAAHLPERPPRTRAAAGRRATAARFSDAIRPDSRRGAPQARSRDRGCGAGSGPSRPSPRDPLRWPRTLLRLHEHRRRHDRSTPAPAPTGLSGTPDQSRGQHHSTSRRSAKAATGRPARLPKHHPDHRCRFPVPASATPEHWLKLTALCEQYAVIFARGAATIISGIKTRPADPLIPAFATVLRRRREALDLSQEALARRAGISTVFVGRVEGLHNQPTINSMQKLAKGLNARLSDLIREAEGLAGR</sequence>
<dbReference type="InterPro" id="IPR010982">
    <property type="entry name" value="Lambda_DNA-bd_dom_sf"/>
</dbReference>
<dbReference type="Proteomes" id="UP000478740">
    <property type="component" value="Unassembled WGS sequence"/>
</dbReference>
<proteinExistence type="predicted"/>
<comment type="caution">
    <text evidence="3">The sequence shown here is derived from an EMBL/GenBank/DDBJ whole genome shotgun (WGS) entry which is preliminary data.</text>
</comment>
<evidence type="ECO:0000256" key="1">
    <source>
        <dbReference type="SAM" id="MobiDB-lite"/>
    </source>
</evidence>
<dbReference type="PROSITE" id="PS50943">
    <property type="entry name" value="HTH_CROC1"/>
    <property type="match status" value="1"/>
</dbReference>
<dbReference type="SUPFAM" id="SSF47413">
    <property type="entry name" value="lambda repressor-like DNA-binding domains"/>
    <property type="match status" value="1"/>
</dbReference>
<dbReference type="InterPro" id="IPR001387">
    <property type="entry name" value="Cro/C1-type_HTH"/>
</dbReference>
<feature type="compositionally biased region" description="Basic and acidic residues" evidence="1">
    <location>
        <begin position="36"/>
        <end position="55"/>
    </location>
</feature>
<dbReference type="Pfam" id="PF01381">
    <property type="entry name" value="HTH_3"/>
    <property type="match status" value="1"/>
</dbReference>
<feature type="compositionally biased region" description="Basic residues" evidence="1">
    <location>
        <begin position="108"/>
        <end position="118"/>
    </location>
</feature>
<evidence type="ECO:0000313" key="4">
    <source>
        <dbReference type="Proteomes" id="UP000478740"/>
    </source>
</evidence>
<accession>A0A6L6ISD4</accession>
<keyword evidence="4" id="KW-1185">Reference proteome</keyword>
<feature type="compositionally biased region" description="Low complexity" evidence="1">
    <location>
        <begin position="21"/>
        <end position="33"/>
    </location>
</feature>
<protein>
    <submittedName>
        <fullName evidence="3">Helix-turn-helix domain-containing protein</fullName>
    </submittedName>
</protein>
<dbReference type="AlphaFoldDB" id="A0A6L6ISD4"/>
<organism evidence="3 4">
    <name type="scientific">Paracoccus shanxieyensis</name>
    <dbReference type="NCBI Taxonomy" id="2675752"/>
    <lineage>
        <taxon>Bacteria</taxon>
        <taxon>Pseudomonadati</taxon>
        <taxon>Pseudomonadota</taxon>
        <taxon>Alphaproteobacteria</taxon>
        <taxon>Rhodobacterales</taxon>
        <taxon>Paracoccaceae</taxon>
        <taxon>Paracoccus</taxon>
    </lineage>
</organism>
<feature type="region of interest" description="Disordered" evidence="1">
    <location>
        <begin position="1"/>
        <end position="138"/>
    </location>
</feature>
<reference evidence="3 4" key="1">
    <citation type="submission" date="2019-11" db="EMBL/GenBank/DDBJ databases">
        <authorList>
            <person name="Dong K."/>
        </authorList>
    </citation>
    <scope>NUCLEOTIDE SEQUENCE [LARGE SCALE GENOMIC DNA]</scope>
    <source>
        <strain evidence="3 4">DK608</strain>
    </source>
</reference>